<accession>A0A1G6UZH9</accession>
<reference evidence="2 3" key="1">
    <citation type="submission" date="2016-10" db="EMBL/GenBank/DDBJ databases">
        <authorList>
            <person name="Varghese N."/>
            <person name="Submissions S."/>
        </authorList>
    </citation>
    <scope>NUCLEOTIDE SEQUENCE [LARGE SCALE GENOMIC DNA]</scope>
    <source>
        <strain evidence="2 3">CDM_1</strain>
    </source>
</reference>
<dbReference type="EMBL" id="FMZP01000024">
    <property type="protein sequence ID" value="SDD46693.1"/>
    <property type="molecule type" value="Genomic_DNA"/>
</dbReference>
<feature type="transmembrane region" description="Helical" evidence="1">
    <location>
        <begin position="163"/>
        <end position="183"/>
    </location>
</feature>
<feature type="transmembrane region" description="Helical" evidence="1">
    <location>
        <begin position="189"/>
        <end position="208"/>
    </location>
</feature>
<evidence type="ECO:0000256" key="1">
    <source>
        <dbReference type="SAM" id="Phobius"/>
    </source>
</evidence>
<evidence type="ECO:0000313" key="3">
    <source>
        <dbReference type="Proteomes" id="UP000324021"/>
    </source>
</evidence>
<feature type="transmembrane region" description="Helical" evidence="1">
    <location>
        <begin position="37"/>
        <end position="55"/>
    </location>
</feature>
<feature type="transmembrane region" description="Helical" evidence="1">
    <location>
        <begin position="67"/>
        <end position="86"/>
    </location>
</feature>
<evidence type="ECO:0000313" key="2">
    <source>
        <dbReference type="EMBL" id="SDD46693.1"/>
    </source>
</evidence>
<dbReference type="AlphaFoldDB" id="A0A1G6UZH9"/>
<sequence length="238" mass="27298">MEDGGSKAMEAAYDEAKNFVDYQLDLTDNLDQELLSLMRYTILMAGAIFPLFNFIVNPNSRITFVQFYPWLGLSATVLIYSTWFAARSYRNGIYYGGFEDSPFHNFESLMDMEATKGSLDIEKSEINFPDTEEYYVRSLNDYSIGITHNNWEISFKSQLVHHVFRFIMLSIIVFIIGSIMNIFPKVGSFGDANIHTVVFIGTLGAVLYQIHRAHQTYNDFVNRQGTEGRLTINDFDDS</sequence>
<keyword evidence="1" id="KW-0472">Membrane</keyword>
<keyword evidence="1" id="KW-1133">Transmembrane helix</keyword>
<gene>
    <name evidence="2" type="ORF">SAMN05192552_102435</name>
</gene>
<dbReference type="Proteomes" id="UP000324021">
    <property type="component" value="Unassembled WGS sequence"/>
</dbReference>
<proteinExistence type="predicted"/>
<protein>
    <submittedName>
        <fullName evidence="2">Uncharacterized protein</fullName>
    </submittedName>
</protein>
<dbReference type="RefSeq" id="WP_149782446.1">
    <property type="nucleotide sequence ID" value="NZ_FMZP01000024.1"/>
</dbReference>
<name>A0A1G6UZH9_9EURY</name>
<keyword evidence="1" id="KW-0812">Transmembrane</keyword>
<organism evidence="2 3">
    <name type="scientific">Natrinema hispanicum</name>
    <dbReference type="NCBI Taxonomy" id="392421"/>
    <lineage>
        <taxon>Archaea</taxon>
        <taxon>Methanobacteriati</taxon>
        <taxon>Methanobacteriota</taxon>
        <taxon>Stenosarchaea group</taxon>
        <taxon>Halobacteria</taxon>
        <taxon>Halobacteriales</taxon>
        <taxon>Natrialbaceae</taxon>
        <taxon>Natrinema</taxon>
    </lineage>
</organism>